<comment type="similarity">
    <text evidence="5">Belongs to the ABC-2 integral membrane protein family.</text>
</comment>
<feature type="transmembrane region" description="Helical" evidence="5">
    <location>
        <begin position="64"/>
        <end position="85"/>
    </location>
</feature>
<dbReference type="InterPro" id="IPR013525">
    <property type="entry name" value="ABC2_TM"/>
</dbReference>
<keyword evidence="8" id="KW-1185">Reference proteome</keyword>
<dbReference type="InterPro" id="IPR051784">
    <property type="entry name" value="Nod_factor_ABC_transporter"/>
</dbReference>
<keyword evidence="5" id="KW-1003">Cell membrane</keyword>
<dbReference type="RefSeq" id="WP_075062251.1">
    <property type="nucleotide sequence ID" value="NZ_LGCL01000019.1"/>
</dbReference>
<feature type="transmembrane region" description="Helical" evidence="5">
    <location>
        <begin position="30"/>
        <end position="49"/>
    </location>
</feature>
<dbReference type="OrthoDB" id="9788252at2"/>
<organism evidence="7 8">
    <name type="scientific">Ornatilinea apprima</name>
    <dbReference type="NCBI Taxonomy" id="1134406"/>
    <lineage>
        <taxon>Bacteria</taxon>
        <taxon>Bacillati</taxon>
        <taxon>Chloroflexota</taxon>
        <taxon>Anaerolineae</taxon>
        <taxon>Anaerolineales</taxon>
        <taxon>Anaerolineaceae</taxon>
        <taxon>Ornatilinea</taxon>
    </lineage>
</organism>
<dbReference type="Pfam" id="PF01061">
    <property type="entry name" value="ABC2_membrane"/>
    <property type="match status" value="1"/>
</dbReference>
<evidence type="ECO:0000313" key="7">
    <source>
        <dbReference type="EMBL" id="KPL78211.1"/>
    </source>
</evidence>
<comment type="caution">
    <text evidence="7">The sequence shown here is derived from an EMBL/GenBank/DDBJ whole genome shotgun (WGS) entry which is preliminary data.</text>
</comment>
<proteinExistence type="inferred from homology"/>
<dbReference type="Proteomes" id="UP000050417">
    <property type="component" value="Unassembled WGS sequence"/>
</dbReference>
<dbReference type="InterPro" id="IPR000412">
    <property type="entry name" value="ABC_2_transport"/>
</dbReference>
<feature type="transmembrane region" description="Helical" evidence="5">
    <location>
        <begin position="117"/>
        <end position="138"/>
    </location>
</feature>
<feature type="domain" description="ABC transmembrane type-2" evidence="6">
    <location>
        <begin position="31"/>
        <end position="261"/>
    </location>
</feature>
<keyword evidence="5" id="KW-0813">Transport</keyword>
<gene>
    <name evidence="7" type="ORF">ADN00_06905</name>
</gene>
<accession>A0A0P6Y8Z0</accession>
<evidence type="ECO:0000256" key="3">
    <source>
        <dbReference type="ARBA" id="ARBA00022989"/>
    </source>
</evidence>
<keyword evidence="3 5" id="KW-1133">Transmembrane helix</keyword>
<dbReference type="GO" id="GO:0043190">
    <property type="term" value="C:ATP-binding cassette (ABC) transporter complex"/>
    <property type="evidence" value="ECO:0007669"/>
    <property type="project" value="InterPro"/>
</dbReference>
<evidence type="ECO:0000256" key="1">
    <source>
        <dbReference type="ARBA" id="ARBA00004141"/>
    </source>
</evidence>
<evidence type="ECO:0000256" key="2">
    <source>
        <dbReference type="ARBA" id="ARBA00022692"/>
    </source>
</evidence>
<dbReference type="AlphaFoldDB" id="A0A0P6Y8Z0"/>
<feature type="transmembrane region" description="Helical" evidence="5">
    <location>
        <begin position="182"/>
        <end position="200"/>
    </location>
</feature>
<evidence type="ECO:0000259" key="6">
    <source>
        <dbReference type="PROSITE" id="PS51012"/>
    </source>
</evidence>
<sequence length="275" mass="30768">MTTLVLQLRASYAFVERNLNLVRRYWSWEMVWMVYSIADSLAVSFIGLGMEQIGGGSNVDTDFLVLYLLIGTLVWRFLSTIFYWITDVISVERWEGTIEYTLMAPVRRITHISGQTLFSMAYAMFFTGVILTVVSMILDVDLSQANLFSGAVMLMAGSFSFVGISVIASVLPLLFPERGAQMTHVIIALLLLISGVYYPINVLPGFLQKLAVFSPATYVLDGVRKALLEGTDVAGLWPNIWPVLLFGAGLIPLGLWIFRQAEYYAKRKGKLHRNG</sequence>
<keyword evidence="2 5" id="KW-0812">Transmembrane</keyword>
<evidence type="ECO:0000313" key="8">
    <source>
        <dbReference type="Proteomes" id="UP000050417"/>
    </source>
</evidence>
<dbReference type="PROSITE" id="PS51012">
    <property type="entry name" value="ABC_TM2"/>
    <property type="match status" value="1"/>
</dbReference>
<evidence type="ECO:0000256" key="4">
    <source>
        <dbReference type="ARBA" id="ARBA00023136"/>
    </source>
</evidence>
<comment type="subcellular location">
    <subcellularLocation>
        <location evidence="5">Cell membrane</location>
        <topology evidence="5">Multi-pass membrane protein</topology>
    </subcellularLocation>
    <subcellularLocation>
        <location evidence="1">Membrane</location>
        <topology evidence="1">Multi-pass membrane protein</topology>
    </subcellularLocation>
</comment>
<reference evidence="7 8" key="1">
    <citation type="submission" date="2015-07" db="EMBL/GenBank/DDBJ databases">
        <title>Genome sequence of Ornatilinea apprima DSM 23815.</title>
        <authorList>
            <person name="Hemp J."/>
            <person name="Ward L.M."/>
            <person name="Pace L.A."/>
            <person name="Fischer W.W."/>
        </authorList>
    </citation>
    <scope>NUCLEOTIDE SEQUENCE [LARGE SCALE GENOMIC DNA]</scope>
    <source>
        <strain evidence="7 8">P3M-1</strain>
    </source>
</reference>
<protein>
    <recommendedName>
        <fullName evidence="5">Transport permease protein</fullName>
    </recommendedName>
</protein>
<keyword evidence="4 5" id="KW-0472">Membrane</keyword>
<name>A0A0P6Y8Z0_9CHLR</name>
<dbReference type="InterPro" id="IPR047817">
    <property type="entry name" value="ABC2_TM_bact-type"/>
</dbReference>
<dbReference type="PANTHER" id="PTHR43229">
    <property type="entry name" value="NODULATION PROTEIN J"/>
    <property type="match status" value="1"/>
</dbReference>
<dbReference type="EMBL" id="LGCL01000019">
    <property type="protein sequence ID" value="KPL78211.1"/>
    <property type="molecule type" value="Genomic_DNA"/>
</dbReference>
<dbReference type="PANTHER" id="PTHR43229:SF6">
    <property type="entry name" value="ABC-TYPE MULTIDRUG TRANSPORT SYSTEM, PERMEASE COMPONENT"/>
    <property type="match status" value="1"/>
</dbReference>
<dbReference type="GO" id="GO:0140359">
    <property type="term" value="F:ABC-type transporter activity"/>
    <property type="evidence" value="ECO:0007669"/>
    <property type="project" value="InterPro"/>
</dbReference>
<dbReference type="STRING" id="1134406.ADN00_06905"/>
<feature type="transmembrane region" description="Helical" evidence="5">
    <location>
        <begin position="240"/>
        <end position="258"/>
    </location>
</feature>
<feature type="transmembrane region" description="Helical" evidence="5">
    <location>
        <begin position="150"/>
        <end position="175"/>
    </location>
</feature>
<evidence type="ECO:0000256" key="5">
    <source>
        <dbReference type="RuleBase" id="RU361157"/>
    </source>
</evidence>
<dbReference type="PRINTS" id="PR00164">
    <property type="entry name" value="ABC2TRNSPORT"/>
</dbReference>